<dbReference type="EMBL" id="CAJVPQ010013198">
    <property type="protein sequence ID" value="CAG8734911.1"/>
    <property type="molecule type" value="Genomic_DNA"/>
</dbReference>
<proteinExistence type="predicted"/>
<reference evidence="1" key="1">
    <citation type="submission" date="2021-06" db="EMBL/GenBank/DDBJ databases">
        <authorList>
            <person name="Kallberg Y."/>
            <person name="Tangrot J."/>
            <person name="Rosling A."/>
        </authorList>
    </citation>
    <scope>NUCLEOTIDE SEQUENCE</scope>
    <source>
        <strain evidence="1">UK204</strain>
    </source>
</reference>
<protein>
    <submittedName>
        <fullName evidence="1">5088_t:CDS:1</fullName>
    </submittedName>
</protein>
<accession>A0A9N9IHF6</accession>
<gene>
    <name evidence="1" type="ORF">FCALED_LOCUS15236</name>
</gene>
<name>A0A9N9IHF6_9GLOM</name>
<dbReference type="Proteomes" id="UP000789570">
    <property type="component" value="Unassembled WGS sequence"/>
</dbReference>
<evidence type="ECO:0000313" key="2">
    <source>
        <dbReference type="Proteomes" id="UP000789570"/>
    </source>
</evidence>
<sequence>QLKEEEKHVQIKQNNKEFEDKYKDSVNVFQQPKKETNEILVELANYEKEDINLEERKKHTIFKQKKVTITTFTDRYRFYELENIFRDSRKRT</sequence>
<keyword evidence="2" id="KW-1185">Reference proteome</keyword>
<organism evidence="1 2">
    <name type="scientific">Funneliformis caledonium</name>
    <dbReference type="NCBI Taxonomy" id="1117310"/>
    <lineage>
        <taxon>Eukaryota</taxon>
        <taxon>Fungi</taxon>
        <taxon>Fungi incertae sedis</taxon>
        <taxon>Mucoromycota</taxon>
        <taxon>Glomeromycotina</taxon>
        <taxon>Glomeromycetes</taxon>
        <taxon>Glomerales</taxon>
        <taxon>Glomeraceae</taxon>
        <taxon>Funneliformis</taxon>
    </lineage>
</organism>
<dbReference type="AlphaFoldDB" id="A0A9N9IHF6"/>
<evidence type="ECO:0000313" key="1">
    <source>
        <dbReference type="EMBL" id="CAG8734911.1"/>
    </source>
</evidence>
<comment type="caution">
    <text evidence="1">The sequence shown here is derived from an EMBL/GenBank/DDBJ whole genome shotgun (WGS) entry which is preliminary data.</text>
</comment>
<feature type="non-terminal residue" evidence="1">
    <location>
        <position position="1"/>
    </location>
</feature>